<dbReference type="SUPFAM" id="SSF47819">
    <property type="entry name" value="HRDC-like"/>
    <property type="match status" value="1"/>
</dbReference>
<evidence type="ECO:0000256" key="4">
    <source>
        <dbReference type="ARBA" id="ARBA00022478"/>
    </source>
</evidence>
<feature type="domain" description="RNA polymerase Rpb4/RPC9 core" evidence="8">
    <location>
        <begin position="1"/>
        <end position="136"/>
    </location>
</feature>
<evidence type="ECO:0000256" key="7">
    <source>
        <dbReference type="SAM" id="MobiDB-lite"/>
    </source>
</evidence>
<keyword evidence="4" id="KW-0240">DNA-directed RNA polymerase</keyword>
<dbReference type="AlphaFoldDB" id="A0A835PUG1"/>
<evidence type="ECO:0000256" key="1">
    <source>
        <dbReference type="ARBA" id="ARBA00004123"/>
    </source>
</evidence>
<organism evidence="9 10">
    <name type="scientific">Vanilla planifolia</name>
    <name type="common">Vanilla</name>
    <dbReference type="NCBI Taxonomy" id="51239"/>
    <lineage>
        <taxon>Eukaryota</taxon>
        <taxon>Viridiplantae</taxon>
        <taxon>Streptophyta</taxon>
        <taxon>Embryophyta</taxon>
        <taxon>Tracheophyta</taxon>
        <taxon>Spermatophyta</taxon>
        <taxon>Magnoliopsida</taxon>
        <taxon>Liliopsida</taxon>
        <taxon>Asparagales</taxon>
        <taxon>Orchidaceae</taxon>
        <taxon>Vanilloideae</taxon>
        <taxon>Vanilleae</taxon>
        <taxon>Vanilla</taxon>
    </lineage>
</organism>
<evidence type="ECO:0000256" key="5">
    <source>
        <dbReference type="ARBA" id="ARBA00023163"/>
    </source>
</evidence>
<comment type="caution">
    <text evidence="9">The sequence shown here is derived from an EMBL/GenBank/DDBJ whole genome shotgun (WGS) entry which is preliminary data.</text>
</comment>
<protein>
    <recommendedName>
        <fullName evidence="3">DNA-directed RNA polymerase III subunit RPC9</fullName>
    </recommendedName>
</protein>
<feature type="region of interest" description="Disordered" evidence="7">
    <location>
        <begin position="130"/>
        <end position="154"/>
    </location>
</feature>
<proteinExistence type="inferred from homology"/>
<dbReference type="GO" id="GO:0006384">
    <property type="term" value="P:transcription initiation at RNA polymerase III promoter"/>
    <property type="evidence" value="ECO:0007669"/>
    <property type="project" value="InterPro"/>
</dbReference>
<dbReference type="Gene3D" id="1.20.1250.40">
    <property type="match status" value="1"/>
</dbReference>
<dbReference type="InterPro" id="IPR038846">
    <property type="entry name" value="RPC9"/>
</dbReference>
<evidence type="ECO:0000256" key="6">
    <source>
        <dbReference type="ARBA" id="ARBA00023242"/>
    </source>
</evidence>
<dbReference type="EMBL" id="JADCNL010000012">
    <property type="protein sequence ID" value="KAG0457757.1"/>
    <property type="molecule type" value="Genomic_DNA"/>
</dbReference>
<dbReference type="PANTHER" id="PTHR15561:SF0">
    <property type="entry name" value="DNA-DIRECTED RNA POLYMERASE III SUBUNIT RPC9"/>
    <property type="match status" value="1"/>
</dbReference>
<evidence type="ECO:0000313" key="9">
    <source>
        <dbReference type="EMBL" id="KAG0457757.1"/>
    </source>
</evidence>
<keyword evidence="6" id="KW-0539">Nucleus</keyword>
<dbReference type="SMART" id="SM00657">
    <property type="entry name" value="RPOL4c"/>
    <property type="match status" value="1"/>
</dbReference>
<comment type="subcellular location">
    <subcellularLocation>
        <location evidence="1">Nucleus</location>
    </subcellularLocation>
</comment>
<evidence type="ECO:0000256" key="2">
    <source>
        <dbReference type="ARBA" id="ARBA00006898"/>
    </source>
</evidence>
<dbReference type="GO" id="GO:0005666">
    <property type="term" value="C:RNA polymerase III complex"/>
    <property type="evidence" value="ECO:0007669"/>
    <property type="project" value="InterPro"/>
</dbReference>
<dbReference type="PANTHER" id="PTHR15561">
    <property type="entry name" value="CALCITONIN GENE-RELATED PEPTIDE-RECEPTOR COMPONENT PROTEIN"/>
    <property type="match status" value="1"/>
</dbReference>
<dbReference type="Proteomes" id="UP000636800">
    <property type="component" value="Chromosome 12"/>
</dbReference>
<sequence>MEGLNANAGMLTDFEVLDLLQTRGAASDHMACLGKVSVSECKVYDYLTQKAACNQAREGIQSFKLRCEEFMKRHGKRKLAKSEILNVINFRPSSYVELYAVLPLDDCFKMDADGNSPDADEFLKIVCDLLSPPPTKPEQEGAEEEDEMDQDDGL</sequence>
<evidence type="ECO:0000313" key="10">
    <source>
        <dbReference type="Proteomes" id="UP000636800"/>
    </source>
</evidence>
<name>A0A835PUG1_VANPL</name>
<dbReference type="InterPro" id="IPR006590">
    <property type="entry name" value="RNA_pol_Rpb4/RPC9_core"/>
</dbReference>
<dbReference type="OrthoDB" id="1936515at2759"/>
<evidence type="ECO:0000259" key="8">
    <source>
        <dbReference type="SMART" id="SM00657"/>
    </source>
</evidence>
<evidence type="ECO:0000256" key="3">
    <source>
        <dbReference type="ARBA" id="ARBA00016672"/>
    </source>
</evidence>
<reference evidence="9 10" key="1">
    <citation type="journal article" date="2020" name="Nat. Food">
        <title>A phased Vanilla planifolia genome enables genetic improvement of flavour and production.</title>
        <authorList>
            <person name="Hasing T."/>
            <person name="Tang H."/>
            <person name="Brym M."/>
            <person name="Khazi F."/>
            <person name="Huang T."/>
            <person name="Chambers A.H."/>
        </authorList>
    </citation>
    <scope>NUCLEOTIDE SEQUENCE [LARGE SCALE GENOMIC DNA]</scope>
    <source>
        <tissue evidence="9">Leaf</tissue>
    </source>
</reference>
<keyword evidence="5" id="KW-0804">Transcription</keyword>
<feature type="compositionally biased region" description="Acidic residues" evidence="7">
    <location>
        <begin position="140"/>
        <end position="154"/>
    </location>
</feature>
<dbReference type="GO" id="GO:0000166">
    <property type="term" value="F:nucleotide binding"/>
    <property type="evidence" value="ECO:0007669"/>
    <property type="project" value="InterPro"/>
</dbReference>
<accession>A0A835PUG1</accession>
<comment type="similarity">
    <text evidence="2">Belongs to the eukaryotic RPC9 RNA polymerase subunit family.</text>
</comment>
<dbReference type="Pfam" id="PF03874">
    <property type="entry name" value="RNA_pol_Rpb4"/>
    <property type="match status" value="1"/>
</dbReference>
<gene>
    <name evidence="9" type="ORF">HPP92_022914</name>
</gene>
<dbReference type="InterPro" id="IPR038324">
    <property type="entry name" value="Rpb4/RPC9_sf"/>
</dbReference>
<dbReference type="InterPro" id="IPR010997">
    <property type="entry name" value="HRDC-like_sf"/>
</dbReference>
<keyword evidence="10" id="KW-1185">Reference proteome</keyword>
<dbReference type="InterPro" id="IPR005574">
    <property type="entry name" value="Rpb4/RPC9"/>
</dbReference>